<feature type="transmembrane region" description="Helical" evidence="3">
    <location>
        <begin position="202"/>
        <end position="223"/>
    </location>
</feature>
<sequence>MPRASSSGKRQSGATHRDTRHENGLVGPARRTSDKKGSGQLDGPARRSDHAVAGPGSSLPPNGLANGNSKLPLDNSSNDSRSRSNDDSLRRSSLTSETSSESCNSNMGNGLVDVGHRQIDVNAMKNVNVHRDSGPFDLATTVLKSLPVQDTLAILIILMHVPPLSLSAIYTVFTFLTFVPPVTTSSGMNINLAEIFDGNSTMPSLVTTLCMDFFFLLIWLFLWGPIQDAILDFAKPVIAITLGGGTSTRDGTSRGITTCFMWVVGHHLLRGTRAHWGRVVRHIPEQWRLPTVFSNPLGTTTSTYDKRSAYGWVKSVLAIHILTQGIVRYVREWYLRREKANASAGVSDPEVGKPPSLAGDTSNEGGFATPDTEMSYQPTPHMTTNKKRRKQSTQVRLQQPLWAALASTKIVMVKEYELSHATTESAGSNATDIHNLGNAPFNSQPGQIWISYIGSDEVCFSTSHFPEADEDETSRPNGHAPRPSGIDISKPFYVRVNNGVWQPTRIFPIEDSNEDSQQGTRWTGDIYGLRPASKYVCEFVDSQTDKVIFTTSIRTIQETLRETDGTSAALPNGQRSLRPDSPATTLKTSIAAAEAKLADEKSRLKTLRKEWKSRTNGLKKDNELTDNQLASAGNHDEKYKQKVRQQETQKAQAERDTELLVEQLKSFDSAPELIDRKRKIEKSSSAEKKVFEGAQKVFKEHKVGLEKEVKAKEVEKSNLNTRRNKIATRIAKVENELANLTDANNRGLDEAERRNQERAVWQEHVGDIEANYNERLAQVRAANANRSEHIRNAQAQLSSFHEYMNSANGMPFEMPPPDDSHPQLGPPFQPTMAGTWNPNPAALPHYPTGLWQSSGDALPSASAPALPSMSMWQPPPTAPPFEPRVTRSRGRSSSMLSNVSGFTQSSDEDVNSPPMDNHHHHHHHHHARHIWASRTRTGDSSGSGSGSNGDPTSPE</sequence>
<dbReference type="OrthoDB" id="4158994at2759"/>
<feature type="compositionally biased region" description="Low complexity" evidence="2">
    <location>
        <begin position="857"/>
        <end position="871"/>
    </location>
</feature>
<feature type="compositionally biased region" description="Low complexity" evidence="2">
    <location>
        <begin position="91"/>
        <end position="106"/>
    </location>
</feature>
<evidence type="ECO:0008006" key="6">
    <source>
        <dbReference type="Google" id="ProtNLM"/>
    </source>
</evidence>
<feature type="compositionally biased region" description="Basic and acidic residues" evidence="2">
    <location>
        <begin position="634"/>
        <end position="655"/>
    </location>
</feature>
<feature type="region of interest" description="Disordered" evidence="2">
    <location>
        <begin position="466"/>
        <end position="486"/>
    </location>
</feature>
<comment type="caution">
    <text evidence="4">The sequence shown here is derived from an EMBL/GenBank/DDBJ whole genome shotgun (WGS) entry which is preliminary data.</text>
</comment>
<evidence type="ECO:0000256" key="2">
    <source>
        <dbReference type="SAM" id="MobiDB-lite"/>
    </source>
</evidence>
<keyword evidence="1" id="KW-0175">Coiled coil</keyword>
<dbReference type="EMBL" id="JAGPYM010000010">
    <property type="protein sequence ID" value="KAH6889754.1"/>
    <property type="molecule type" value="Genomic_DNA"/>
</dbReference>
<feature type="compositionally biased region" description="Polar residues" evidence="2">
    <location>
        <begin position="891"/>
        <end position="905"/>
    </location>
</feature>
<feature type="region of interest" description="Disordered" evidence="2">
    <location>
        <begin position="1"/>
        <end position="111"/>
    </location>
</feature>
<proteinExistence type="predicted"/>
<feature type="compositionally biased region" description="Basic residues" evidence="2">
    <location>
        <begin position="918"/>
        <end position="931"/>
    </location>
</feature>
<keyword evidence="3" id="KW-0472">Membrane</keyword>
<gene>
    <name evidence="4" type="ORF">B0T10DRAFT_486772</name>
</gene>
<feature type="transmembrane region" description="Helical" evidence="3">
    <location>
        <begin position="152"/>
        <end position="182"/>
    </location>
</feature>
<feature type="region of interest" description="Disordered" evidence="2">
    <location>
        <begin position="808"/>
        <end position="955"/>
    </location>
</feature>
<feature type="compositionally biased region" description="Pro residues" evidence="2">
    <location>
        <begin position="873"/>
        <end position="882"/>
    </location>
</feature>
<accession>A0A9P8W7X1</accession>
<feature type="compositionally biased region" description="Polar residues" evidence="2">
    <location>
        <begin position="372"/>
        <end position="383"/>
    </location>
</feature>
<feature type="compositionally biased region" description="Polar residues" evidence="2">
    <location>
        <begin position="1"/>
        <end position="14"/>
    </location>
</feature>
<feature type="region of interest" description="Disordered" evidence="2">
    <location>
        <begin position="564"/>
        <end position="584"/>
    </location>
</feature>
<keyword evidence="3" id="KW-1133">Transmembrane helix</keyword>
<evidence type="ECO:0000256" key="1">
    <source>
        <dbReference type="SAM" id="Coils"/>
    </source>
</evidence>
<feature type="coiled-coil region" evidence="1">
    <location>
        <begin position="702"/>
        <end position="750"/>
    </location>
</feature>
<feature type="region of interest" description="Disordered" evidence="2">
    <location>
        <begin position="344"/>
        <end position="393"/>
    </location>
</feature>
<organism evidence="4 5">
    <name type="scientific">Thelonectria olida</name>
    <dbReference type="NCBI Taxonomy" id="1576542"/>
    <lineage>
        <taxon>Eukaryota</taxon>
        <taxon>Fungi</taxon>
        <taxon>Dikarya</taxon>
        <taxon>Ascomycota</taxon>
        <taxon>Pezizomycotina</taxon>
        <taxon>Sordariomycetes</taxon>
        <taxon>Hypocreomycetidae</taxon>
        <taxon>Hypocreales</taxon>
        <taxon>Nectriaceae</taxon>
        <taxon>Thelonectria</taxon>
    </lineage>
</organism>
<evidence type="ECO:0000256" key="3">
    <source>
        <dbReference type="SAM" id="Phobius"/>
    </source>
</evidence>
<name>A0A9P8W7X1_9HYPO</name>
<reference evidence="4 5" key="1">
    <citation type="journal article" date="2021" name="Nat. Commun.">
        <title>Genetic determinants of endophytism in the Arabidopsis root mycobiome.</title>
        <authorList>
            <person name="Mesny F."/>
            <person name="Miyauchi S."/>
            <person name="Thiergart T."/>
            <person name="Pickel B."/>
            <person name="Atanasova L."/>
            <person name="Karlsson M."/>
            <person name="Huettel B."/>
            <person name="Barry K.W."/>
            <person name="Haridas S."/>
            <person name="Chen C."/>
            <person name="Bauer D."/>
            <person name="Andreopoulos W."/>
            <person name="Pangilinan J."/>
            <person name="LaButti K."/>
            <person name="Riley R."/>
            <person name="Lipzen A."/>
            <person name="Clum A."/>
            <person name="Drula E."/>
            <person name="Henrissat B."/>
            <person name="Kohler A."/>
            <person name="Grigoriev I.V."/>
            <person name="Martin F.M."/>
            <person name="Hacquard S."/>
        </authorList>
    </citation>
    <scope>NUCLEOTIDE SEQUENCE [LARGE SCALE GENOMIC DNA]</scope>
    <source>
        <strain evidence="4 5">MPI-CAGE-CH-0241</strain>
    </source>
</reference>
<protein>
    <recommendedName>
        <fullName evidence="6">Ubiquitination network signaling protein</fullName>
    </recommendedName>
</protein>
<feature type="region of interest" description="Disordered" evidence="2">
    <location>
        <begin position="631"/>
        <end position="655"/>
    </location>
</feature>
<dbReference type="AlphaFoldDB" id="A0A9P8W7X1"/>
<evidence type="ECO:0000313" key="5">
    <source>
        <dbReference type="Proteomes" id="UP000777438"/>
    </source>
</evidence>
<dbReference type="Proteomes" id="UP000777438">
    <property type="component" value="Unassembled WGS sequence"/>
</dbReference>
<keyword evidence="5" id="KW-1185">Reference proteome</keyword>
<keyword evidence="3" id="KW-0812">Transmembrane</keyword>
<feature type="compositionally biased region" description="Basic and acidic residues" evidence="2">
    <location>
        <begin position="80"/>
        <end position="90"/>
    </location>
</feature>
<evidence type="ECO:0000313" key="4">
    <source>
        <dbReference type="EMBL" id="KAH6889754.1"/>
    </source>
</evidence>